<evidence type="ECO:0000256" key="3">
    <source>
        <dbReference type="ARBA" id="ARBA00022679"/>
    </source>
</evidence>
<feature type="domain" description="SAM-dependent MTase TRM10-type" evidence="7">
    <location>
        <begin position="133"/>
        <end position="343"/>
    </location>
</feature>
<proteinExistence type="predicted"/>
<reference evidence="8 9" key="1">
    <citation type="journal article" date="2019" name="Sci. Rep.">
        <title>Nanopore sequencing improves the draft genome of the human pathogenic amoeba Naegleria fowleri.</title>
        <authorList>
            <person name="Liechti N."/>
            <person name="Schurch N."/>
            <person name="Bruggmann R."/>
            <person name="Wittwer M."/>
        </authorList>
    </citation>
    <scope>NUCLEOTIDE SEQUENCE [LARGE SCALE GENOMIC DNA]</scope>
    <source>
        <strain evidence="8 9">ATCC 30894</strain>
    </source>
</reference>
<dbReference type="AlphaFoldDB" id="A0A6A5B121"/>
<feature type="compositionally biased region" description="Basic residues" evidence="6">
    <location>
        <begin position="71"/>
        <end position="82"/>
    </location>
</feature>
<organism evidence="8 9">
    <name type="scientific">Naegleria fowleri</name>
    <name type="common">Brain eating amoeba</name>
    <dbReference type="NCBI Taxonomy" id="5763"/>
    <lineage>
        <taxon>Eukaryota</taxon>
        <taxon>Discoba</taxon>
        <taxon>Heterolobosea</taxon>
        <taxon>Tetramitia</taxon>
        <taxon>Eutetramitia</taxon>
        <taxon>Vahlkampfiidae</taxon>
        <taxon>Naegleria</taxon>
    </lineage>
</organism>
<dbReference type="RefSeq" id="XP_044557786.1">
    <property type="nucleotide sequence ID" value="XM_044712623.1"/>
</dbReference>
<dbReference type="EC" id="2.1.1.221" evidence="1"/>
<dbReference type="OrthoDB" id="278300at2759"/>
<keyword evidence="9" id="KW-1185">Reference proteome</keyword>
<dbReference type="EMBL" id="VFQX01000063">
    <property type="protein sequence ID" value="KAF0973073.1"/>
    <property type="molecule type" value="Genomic_DNA"/>
</dbReference>
<dbReference type="Gene3D" id="3.40.1280.30">
    <property type="match status" value="1"/>
</dbReference>
<dbReference type="VEuPathDB" id="AmoebaDB:FDP41_008737"/>
<comment type="catalytic activity">
    <reaction evidence="5">
        <text>guanosine(9) in tRNA + S-adenosyl-L-methionine = N(1)-methylguanosine(9) in tRNA + S-adenosyl-L-homocysteine + H(+)</text>
        <dbReference type="Rhea" id="RHEA:43156"/>
        <dbReference type="Rhea" id="RHEA-COMP:10367"/>
        <dbReference type="Rhea" id="RHEA-COMP:10368"/>
        <dbReference type="ChEBI" id="CHEBI:15378"/>
        <dbReference type="ChEBI" id="CHEBI:57856"/>
        <dbReference type="ChEBI" id="CHEBI:59789"/>
        <dbReference type="ChEBI" id="CHEBI:73542"/>
        <dbReference type="ChEBI" id="CHEBI:74269"/>
        <dbReference type="EC" id="2.1.1.221"/>
    </reaction>
</comment>
<feature type="compositionally biased region" description="Polar residues" evidence="6">
    <location>
        <begin position="17"/>
        <end position="29"/>
    </location>
</feature>
<evidence type="ECO:0000313" key="8">
    <source>
        <dbReference type="EMBL" id="KAF0973073.1"/>
    </source>
</evidence>
<evidence type="ECO:0000313" key="9">
    <source>
        <dbReference type="Proteomes" id="UP000444721"/>
    </source>
</evidence>
<keyword evidence="3" id="KW-0808">Transferase</keyword>
<evidence type="ECO:0000256" key="4">
    <source>
        <dbReference type="ARBA" id="ARBA00022691"/>
    </source>
</evidence>
<feature type="compositionally biased region" description="Basic and acidic residues" evidence="6">
    <location>
        <begin position="30"/>
        <end position="40"/>
    </location>
</feature>
<evidence type="ECO:0000256" key="5">
    <source>
        <dbReference type="ARBA" id="ARBA00048434"/>
    </source>
</evidence>
<name>A0A6A5B121_NAEFO</name>
<feature type="compositionally biased region" description="Basic and acidic residues" evidence="6">
    <location>
        <begin position="53"/>
        <end position="70"/>
    </location>
</feature>
<feature type="region of interest" description="Disordered" evidence="6">
    <location>
        <begin position="1"/>
        <end position="94"/>
    </location>
</feature>
<dbReference type="GO" id="GO:0052905">
    <property type="term" value="F:tRNA (guanosine(9)-N1)-methyltransferase activity"/>
    <property type="evidence" value="ECO:0007669"/>
    <property type="project" value="UniProtKB-EC"/>
</dbReference>
<dbReference type="Proteomes" id="UP000444721">
    <property type="component" value="Unassembled WGS sequence"/>
</dbReference>
<evidence type="ECO:0000256" key="6">
    <source>
        <dbReference type="SAM" id="MobiDB-lite"/>
    </source>
</evidence>
<feature type="compositionally biased region" description="Basic and acidic residues" evidence="6">
    <location>
        <begin position="83"/>
        <end position="94"/>
    </location>
</feature>
<dbReference type="InterPro" id="IPR028564">
    <property type="entry name" value="MT_TRM10-typ"/>
</dbReference>
<evidence type="ECO:0000259" key="7">
    <source>
        <dbReference type="PROSITE" id="PS51675"/>
    </source>
</evidence>
<dbReference type="GO" id="GO:0002939">
    <property type="term" value="P:tRNA N1-guanine methylation"/>
    <property type="evidence" value="ECO:0007669"/>
    <property type="project" value="TreeGrafter"/>
</dbReference>
<keyword evidence="2" id="KW-0489">Methyltransferase</keyword>
<dbReference type="PANTHER" id="PTHR13563:SF13">
    <property type="entry name" value="TRNA METHYLTRANSFERASE 10 HOMOLOG A"/>
    <property type="match status" value="1"/>
</dbReference>
<dbReference type="GeneID" id="68115955"/>
<gene>
    <name evidence="8" type="ORF">FDP41_008737</name>
</gene>
<dbReference type="GO" id="GO:0005634">
    <property type="term" value="C:nucleus"/>
    <property type="evidence" value="ECO:0007669"/>
    <property type="project" value="TreeGrafter"/>
</dbReference>
<dbReference type="PANTHER" id="PTHR13563">
    <property type="entry name" value="TRNA (GUANINE-9-) METHYLTRANSFERASE"/>
    <property type="match status" value="1"/>
</dbReference>
<comment type="caution">
    <text evidence="8">The sequence shown here is derived from an EMBL/GenBank/DDBJ whole genome shotgun (WGS) entry which is preliminary data.</text>
</comment>
<evidence type="ECO:0000256" key="1">
    <source>
        <dbReference type="ARBA" id="ARBA00012797"/>
    </source>
</evidence>
<dbReference type="PROSITE" id="PS51675">
    <property type="entry name" value="SAM_MT_TRM10"/>
    <property type="match status" value="1"/>
</dbReference>
<dbReference type="CDD" id="cd18089">
    <property type="entry name" value="SPOUT_Trm10-like"/>
    <property type="match status" value="1"/>
</dbReference>
<dbReference type="VEuPathDB" id="AmoebaDB:NF0085250"/>
<keyword evidence="4" id="KW-0949">S-adenosyl-L-methionine</keyword>
<evidence type="ECO:0000256" key="2">
    <source>
        <dbReference type="ARBA" id="ARBA00022603"/>
    </source>
</evidence>
<accession>A0A6A5B121</accession>
<dbReference type="GO" id="GO:0000049">
    <property type="term" value="F:tRNA binding"/>
    <property type="evidence" value="ECO:0007669"/>
    <property type="project" value="TreeGrafter"/>
</dbReference>
<dbReference type="InterPro" id="IPR007356">
    <property type="entry name" value="tRNA_m1G_MeTrfase_euk"/>
</dbReference>
<sequence length="343" mass="40462">MSWATTCSDHPVELASSEANINSHESVVNNHHEPHNDETNNHQQNQTTTGKKLSKEEKLQKRKERWDNKREKFKNHKKKKKEIKQEQKKKESDEFFEKLREELSKEEFDKLMEENKKKKEARIESQRKQKEEMQRKLQHVMTTGLSNDSNVCINIDCSFNDKMTDVEIVSLAQQIGKCYAAYRKMTSPFYLVATSLDGALYEDMKKFEGFPDKWFMHHSKNHFTQEFEKQYKENKIIYLSADAEEEITEFQNGYVYVIGGIIDRNRHKNLCNTLAKDEYKLPTAKFPLEKYVDMKAATVLTTNQCVEIIATVMELKTQNPSQSNDDMWKQALQKIIPMRKRKT</sequence>
<dbReference type="InterPro" id="IPR038459">
    <property type="entry name" value="MT_TRM10-typ_sf"/>
</dbReference>
<dbReference type="OMA" id="FKKNDGW"/>
<dbReference type="VEuPathDB" id="AmoebaDB:NfTy_008310"/>
<protein>
    <recommendedName>
        <fullName evidence="1">tRNA (guanine(9)-N(1))-methyltransferase</fullName>
        <ecNumber evidence="1">2.1.1.221</ecNumber>
    </recommendedName>
</protein>